<evidence type="ECO:0000259" key="1">
    <source>
        <dbReference type="Pfam" id="PF18050"/>
    </source>
</evidence>
<dbReference type="InterPro" id="IPR029000">
    <property type="entry name" value="Cyclophilin-like_dom_sf"/>
</dbReference>
<reference evidence="3 5" key="2">
    <citation type="submission" date="2018-06" db="EMBL/GenBank/DDBJ databases">
        <authorList>
            <consortium name="Pathogen Informatics"/>
            <person name="Doyle S."/>
        </authorList>
    </citation>
    <scope>NUCLEOTIDE SEQUENCE [LARGE SCALE GENOMIC DNA]</scope>
    <source>
        <strain evidence="3 5">NCTC13832</strain>
    </source>
</reference>
<dbReference type="STRING" id="569857.TP70_05275"/>
<dbReference type="InterPro" id="IPR041183">
    <property type="entry name" value="Cyclophilin-like"/>
</dbReference>
<reference evidence="2 4" key="1">
    <citation type="submission" date="2015-01" db="EMBL/GenBank/DDBJ databases">
        <authorList>
            <person name="Guo J."/>
        </authorList>
    </citation>
    <scope>NUCLEOTIDE SEQUENCE [LARGE SCALE GENOMIC DNA]</scope>
    <source>
        <strain evidence="2 4">DSM 22147</strain>
    </source>
</reference>
<accession>A0A0D6XR27</accession>
<name>A0A0D6XR27_9STAP</name>
<keyword evidence="4" id="KW-1185">Reference proteome</keyword>
<dbReference type="RefSeq" id="WP_044360123.1">
    <property type="nucleotide sequence ID" value="NZ_JXWY01000033.1"/>
</dbReference>
<evidence type="ECO:0000313" key="4">
    <source>
        <dbReference type="Proteomes" id="UP000032366"/>
    </source>
</evidence>
<dbReference type="Gene3D" id="2.40.100.20">
    <property type="match status" value="1"/>
</dbReference>
<protein>
    <submittedName>
        <fullName evidence="3">Uncharacterized conserved protein</fullName>
    </submittedName>
</protein>
<gene>
    <name evidence="3" type="ORF">NCTC13832_02293</name>
    <name evidence="2" type="ORF">TP70_05275</name>
</gene>
<organism evidence="3 5">
    <name type="scientific">Staphylococcus microti</name>
    <dbReference type="NCBI Taxonomy" id="569857"/>
    <lineage>
        <taxon>Bacteria</taxon>
        <taxon>Bacillati</taxon>
        <taxon>Bacillota</taxon>
        <taxon>Bacilli</taxon>
        <taxon>Bacillales</taxon>
        <taxon>Staphylococcaceae</taxon>
        <taxon>Staphylococcus</taxon>
    </lineage>
</organism>
<evidence type="ECO:0000313" key="5">
    <source>
        <dbReference type="Proteomes" id="UP000254100"/>
    </source>
</evidence>
<dbReference type="AlphaFoldDB" id="A0A0D6XR27"/>
<dbReference type="Proteomes" id="UP000254100">
    <property type="component" value="Unassembled WGS sequence"/>
</dbReference>
<dbReference type="Pfam" id="PF18050">
    <property type="entry name" value="Cyclophil_like2"/>
    <property type="match status" value="1"/>
</dbReference>
<dbReference type="SUPFAM" id="SSF50891">
    <property type="entry name" value="Cyclophilin-like"/>
    <property type="match status" value="1"/>
</dbReference>
<sequence length="117" mass="13389">MTNISLTIHDQTYTATLNENPATEKLMRLLPLKIKMTDLNRNEKYHTLDTTFPTQQEAVQQIHSGDLMLYDNDTIVLFYQDFSTPYTYTRLGKLIDATSLSDHLGYNDVTVTIAIAE</sequence>
<feature type="domain" description="Cyclophilin-like" evidence="1">
    <location>
        <begin position="6"/>
        <end position="113"/>
    </location>
</feature>
<proteinExistence type="predicted"/>
<dbReference type="EMBL" id="JXWY01000033">
    <property type="protein sequence ID" value="KIX90890.1"/>
    <property type="molecule type" value="Genomic_DNA"/>
</dbReference>
<dbReference type="Proteomes" id="UP000032366">
    <property type="component" value="Unassembled WGS sequence"/>
</dbReference>
<dbReference type="OrthoDB" id="9801466at2"/>
<evidence type="ECO:0000313" key="2">
    <source>
        <dbReference type="EMBL" id="KIX90890.1"/>
    </source>
</evidence>
<evidence type="ECO:0000313" key="3">
    <source>
        <dbReference type="EMBL" id="SUM58540.1"/>
    </source>
</evidence>
<dbReference type="EMBL" id="UHDT01000001">
    <property type="protein sequence ID" value="SUM58540.1"/>
    <property type="molecule type" value="Genomic_DNA"/>
</dbReference>